<sequence length="273" mass="29802">MASVGVGDVVYQEASSVITQDHYVRVIAGRMEAIALIKAAAECRKKLRNGEGERAVADLYLQAALKFLSTSRLQEDILLSGVIPPEAITRSTHLHNYADAALTLDQCSQIYEKFSDYRKAAVCHILLGVARTKLHSVVAPTTRNAAATVAMGKPFPFAKEFFQGVRFSNEATTGDSDKPLLKDPIAVGLFTSLHAAHERFSQGFTNIPPMPDSWIRASRCFAAAEAAGAPEDTKYTNSLLEVRKMCNMAMFGECSDRFLFQAHVAIEALNGEE</sequence>
<reference evidence="1 2" key="1">
    <citation type="submission" date="2024-09" db="EMBL/GenBank/DDBJ databases">
        <title>Chromosome-scale assembly of Riccia sorocarpa.</title>
        <authorList>
            <person name="Paukszto L."/>
        </authorList>
    </citation>
    <scope>NUCLEOTIDE SEQUENCE [LARGE SCALE GENOMIC DNA]</scope>
    <source>
        <strain evidence="1">LP-2024</strain>
        <tissue evidence="1">Aerial parts of the thallus</tissue>
    </source>
</reference>
<dbReference type="Proteomes" id="UP001633002">
    <property type="component" value="Unassembled WGS sequence"/>
</dbReference>
<dbReference type="AlphaFoldDB" id="A0ABD3GNH9"/>
<evidence type="ECO:0000313" key="2">
    <source>
        <dbReference type="Proteomes" id="UP001633002"/>
    </source>
</evidence>
<proteinExistence type="predicted"/>
<keyword evidence="2" id="KW-1185">Reference proteome</keyword>
<gene>
    <name evidence="1" type="ORF">R1sor_022377</name>
</gene>
<evidence type="ECO:0000313" key="1">
    <source>
        <dbReference type="EMBL" id="KAL3679421.1"/>
    </source>
</evidence>
<accession>A0ABD3GNH9</accession>
<protein>
    <submittedName>
        <fullName evidence="1">Uncharacterized protein</fullName>
    </submittedName>
</protein>
<name>A0ABD3GNH9_9MARC</name>
<organism evidence="1 2">
    <name type="scientific">Riccia sorocarpa</name>
    <dbReference type="NCBI Taxonomy" id="122646"/>
    <lineage>
        <taxon>Eukaryota</taxon>
        <taxon>Viridiplantae</taxon>
        <taxon>Streptophyta</taxon>
        <taxon>Embryophyta</taxon>
        <taxon>Marchantiophyta</taxon>
        <taxon>Marchantiopsida</taxon>
        <taxon>Marchantiidae</taxon>
        <taxon>Marchantiales</taxon>
        <taxon>Ricciaceae</taxon>
        <taxon>Riccia</taxon>
    </lineage>
</organism>
<comment type="caution">
    <text evidence="1">The sequence shown here is derived from an EMBL/GenBank/DDBJ whole genome shotgun (WGS) entry which is preliminary data.</text>
</comment>
<dbReference type="EMBL" id="JBJQOH010000007">
    <property type="protein sequence ID" value="KAL3679421.1"/>
    <property type="molecule type" value="Genomic_DNA"/>
</dbReference>